<evidence type="ECO:0000256" key="1">
    <source>
        <dbReference type="ARBA" id="ARBA00022801"/>
    </source>
</evidence>
<name>A0A930VCR5_9ACTN</name>
<dbReference type="GO" id="GO:0005829">
    <property type="term" value="C:cytosol"/>
    <property type="evidence" value="ECO:0007669"/>
    <property type="project" value="TreeGrafter"/>
</dbReference>
<proteinExistence type="predicted"/>
<dbReference type="EMBL" id="JADKPN010000001">
    <property type="protein sequence ID" value="MBF4762455.1"/>
    <property type="molecule type" value="Genomic_DNA"/>
</dbReference>
<protein>
    <submittedName>
        <fullName evidence="3">PaaI family thioesterase</fullName>
    </submittedName>
</protein>
<evidence type="ECO:0000313" key="4">
    <source>
        <dbReference type="Proteomes" id="UP000640489"/>
    </source>
</evidence>
<sequence>MTAPTSATDRRRSYEWEDQEATRSAAGVLDGLAVLRSIGSGTLPVPPALRTLGIEPVEAAPGRVTFSLDPEEFHLNPFGLVHGGVLAAVLDTAMGCAVHSLLPPATAYVTSELNVRFLRPGLLSTGRLMCTGEVVHPGTSNMVAQARIVDGSGRVIALAGCTCQVRTPR</sequence>
<reference evidence="3" key="1">
    <citation type="submission" date="2020-11" db="EMBL/GenBank/DDBJ databases">
        <title>Nocardioides sp. nov., isolated from Soil of Cynanchum wilfordii Hemsley rhizosphere.</title>
        <authorList>
            <person name="Lee J.-S."/>
            <person name="Suh M.K."/>
            <person name="Kim J.-S."/>
        </authorList>
    </citation>
    <scope>NUCLEOTIDE SEQUENCE</scope>
    <source>
        <strain evidence="3">KCTC 19275</strain>
    </source>
</reference>
<evidence type="ECO:0000313" key="3">
    <source>
        <dbReference type="EMBL" id="MBF4762455.1"/>
    </source>
</evidence>
<evidence type="ECO:0000259" key="2">
    <source>
        <dbReference type="Pfam" id="PF03061"/>
    </source>
</evidence>
<accession>A0A930VCR5</accession>
<dbReference type="SUPFAM" id="SSF54637">
    <property type="entry name" value="Thioesterase/thiol ester dehydrase-isomerase"/>
    <property type="match status" value="1"/>
</dbReference>
<dbReference type="RefSeq" id="WP_194705567.1">
    <property type="nucleotide sequence ID" value="NZ_JADKPN010000001.1"/>
</dbReference>
<dbReference type="GO" id="GO:0061522">
    <property type="term" value="F:1,4-dihydroxy-2-naphthoyl-CoA thioesterase activity"/>
    <property type="evidence" value="ECO:0007669"/>
    <property type="project" value="TreeGrafter"/>
</dbReference>
<dbReference type="AlphaFoldDB" id="A0A930VCR5"/>
<dbReference type="InterPro" id="IPR006683">
    <property type="entry name" value="Thioestr_dom"/>
</dbReference>
<comment type="caution">
    <text evidence="3">The sequence shown here is derived from an EMBL/GenBank/DDBJ whole genome shotgun (WGS) entry which is preliminary data.</text>
</comment>
<dbReference type="InterPro" id="IPR029069">
    <property type="entry name" value="HotDog_dom_sf"/>
</dbReference>
<dbReference type="InterPro" id="IPR003736">
    <property type="entry name" value="PAAI_dom"/>
</dbReference>
<dbReference type="Proteomes" id="UP000640489">
    <property type="component" value="Unassembled WGS sequence"/>
</dbReference>
<dbReference type="NCBIfam" id="TIGR00369">
    <property type="entry name" value="unchar_dom_1"/>
    <property type="match status" value="1"/>
</dbReference>
<dbReference type="Gene3D" id="3.10.129.10">
    <property type="entry name" value="Hotdog Thioesterase"/>
    <property type="match status" value="1"/>
</dbReference>
<feature type="domain" description="Thioesterase" evidence="2">
    <location>
        <begin position="78"/>
        <end position="156"/>
    </location>
</feature>
<keyword evidence="4" id="KW-1185">Reference proteome</keyword>
<organism evidence="3 4">
    <name type="scientific">Nocardioides islandensis</name>
    <dbReference type="NCBI Taxonomy" id="433663"/>
    <lineage>
        <taxon>Bacteria</taxon>
        <taxon>Bacillati</taxon>
        <taxon>Actinomycetota</taxon>
        <taxon>Actinomycetes</taxon>
        <taxon>Propionibacteriales</taxon>
        <taxon>Nocardioidaceae</taxon>
        <taxon>Nocardioides</taxon>
    </lineage>
</organism>
<dbReference type="Pfam" id="PF03061">
    <property type="entry name" value="4HBT"/>
    <property type="match status" value="1"/>
</dbReference>
<gene>
    <name evidence="3" type="ORF">ISU07_04905</name>
</gene>
<dbReference type="PANTHER" id="PTHR43240">
    <property type="entry name" value="1,4-DIHYDROXY-2-NAPHTHOYL-COA THIOESTERASE 1"/>
    <property type="match status" value="1"/>
</dbReference>
<keyword evidence="1" id="KW-0378">Hydrolase</keyword>
<dbReference type="PANTHER" id="PTHR43240:SF1">
    <property type="entry name" value="BLR5584 PROTEIN"/>
    <property type="match status" value="1"/>
</dbReference>
<dbReference type="CDD" id="cd03443">
    <property type="entry name" value="PaaI_thioesterase"/>
    <property type="match status" value="1"/>
</dbReference>